<keyword evidence="2" id="KW-1185">Reference proteome</keyword>
<sequence>MESAQQNIPPGTEVRVVSAALLAHLQAQGLQLQTIKMEGMQEGQQVQMVANSQQGTPIKASFAPMQPHVINLQNLQGMPQQFIQVSQ</sequence>
<evidence type="ECO:0000313" key="1">
    <source>
        <dbReference type="EMBL" id="KAJ6642978.1"/>
    </source>
</evidence>
<comment type="caution">
    <text evidence="1">The sequence shown here is derived from an EMBL/GenBank/DDBJ whole genome shotgun (WGS) entry which is preliminary data.</text>
</comment>
<evidence type="ECO:0000313" key="2">
    <source>
        <dbReference type="Proteomes" id="UP001151699"/>
    </source>
</evidence>
<accession>A0A9Q0N3M4</accession>
<dbReference type="AlphaFoldDB" id="A0A9Q0N3M4"/>
<dbReference type="EMBL" id="WJQU01000002">
    <property type="protein sequence ID" value="KAJ6642978.1"/>
    <property type="molecule type" value="Genomic_DNA"/>
</dbReference>
<organism evidence="1 2">
    <name type="scientific">Pseudolycoriella hygida</name>
    <dbReference type="NCBI Taxonomy" id="35572"/>
    <lineage>
        <taxon>Eukaryota</taxon>
        <taxon>Metazoa</taxon>
        <taxon>Ecdysozoa</taxon>
        <taxon>Arthropoda</taxon>
        <taxon>Hexapoda</taxon>
        <taxon>Insecta</taxon>
        <taxon>Pterygota</taxon>
        <taxon>Neoptera</taxon>
        <taxon>Endopterygota</taxon>
        <taxon>Diptera</taxon>
        <taxon>Nematocera</taxon>
        <taxon>Sciaroidea</taxon>
        <taxon>Sciaridae</taxon>
        <taxon>Pseudolycoriella</taxon>
    </lineage>
</organism>
<protein>
    <submittedName>
        <fullName evidence="1">Uncharacterized protein</fullName>
    </submittedName>
</protein>
<name>A0A9Q0N3M4_9DIPT</name>
<dbReference type="Proteomes" id="UP001151699">
    <property type="component" value="Chromosome B"/>
</dbReference>
<gene>
    <name evidence="1" type="ORF">Bhyg_07934</name>
</gene>
<proteinExistence type="predicted"/>
<reference evidence="1" key="1">
    <citation type="submission" date="2022-07" db="EMBL/GenBank/DDBJ databases">
        <authorList>
            <person name="Trinca V."/>
            <person name="Uliana J.V.C."/>
            <person name="Torres T.T."/>
            <person name="Ward R.J."/>
            <person name="Monesi N."/>
        </authorList>
    </citation>
    <scope>NUCLEOTIDE SEQUENCE</scope>
    <source>
        <strain evidence="1">HSMRA1968</strain>
        <tissue evidence="1">Whole embryos</tissue>
    </source>
</reference>